<dbReference type="GeneID" id="95774459"/>
<dbReference type="PANTHER" id="PTHR35401:SF1">
    <property type="entry name" value="CYTOPLASMIC PROTEIN"/>
    <property type="match status" value="1"/>
</dbReference>
<comment type="caution">
    <text evidence="7">The sequence shown here is derived from an EMBL/GenBank/DDBJ whole genome shotgun (WGS) entry which is preliminary data.</text>
</comment>
<keyword evidence="5" id="KW-0804">Transcription</keyword>
<sequence length="89" mass="10100">MTATARDTLNMRIKPEDRSLFDWAAKAQGKTRTDFILEAARRAAEDVLLDRAVVHVGEEAYADFLARLDAPAAPNERLKRTMRTKAPWE</sequence>
<dbReference type="RefSeq" id="WP_138399993.1">
    <property type="nucleotide sequence ID" value="NZ_JBAFVI010000004.1"/>
</dbReference>
<comment type="similarity">
    <text evidence="6">Belongs to the TacA antitoxin family.</text>
</comment>
<accession>A0A6C1KU86</accession>
<dbReference type="InterPro" id="IPR010985">
    <property type="entry name" value="Ribbon_hlx_hlx"/>
</dbReference>
<reference evidence="7 8" key="1">
    <citation type="submission" date="2019-05" db="EMBL/GenBank/DDBJ databases">
        <authorList>
            <person name="Zhou X."/>
        </authorList>
    </citation>
    <scope>NUCLEOTIDE SEQUENCE [LARGE SCALE GENOMIC DNA]</scope>
    <source>
        <strain evidence="7 8">DSM 432</strain>
    </source>
</reference>
<keyword evidence="3" id="KW-0805">Transcription regulation</keyword>
<dbReference type="InterPro" id="IPR014795">
    <property type="entry name" value="TacA_1-like"/>
</dbReference>
<evidence type="ECO:0000256" key="3">
    <source>
        <dbReference type="ARBA" id="ARBA00023015"/>
    </source>
</evidence>
<dbReference type="OrthoDB" id="559702at2"/>
<evidence type="ECO:0000256" key="6">
    <source>
        <dbReference type="ARBA" id="ARBA00049988"/>
    </source>
</evidence>
<evidence type="ECO:0000256" key="4">
    <source>
        <dbReference type="ARBA" id="ARBA00023125"/>
    </source>
</evidence>
<gene>
    <name evidence="7" type="ORF">FBQ73_13430</name>
</gene>
<evidence type="ECO:0000256" key="5">
    <source>
        <dbReference type="ARBA" id="ARBA00023163"/>
    </source>
</evidence>
<keyword evidence="4" id="KW-0238">DNA-binding</keyword>
<dbReference type="GO" id="GO:0006355">
    <property type="term" value="P:regulation of DNA-templated transcription"/>
    <property type="evidence" value="ECO:0007669"/>
    <property type="project" value="InterPro"/>
</dbReference>
<keyword evidence="2" id="KW-1277">Toxin-antitoxin system</keyword>
<dbReference type="PANTHER" id="PTHR35401">
    <property type="entry name" value="COPG FAMILY HELIX-TURN-HELIX PROTEIN-RELATED-RELATED"/>
    <property type="match status" value="1"/>
</dbReference>
<protein>
    <submittedName>
        <fullName evidence="7">DUF1778 domain-containing protein</fullName>
    </submittedName>
</protein>
<evidence type="ECO:0000313" key="8">
    <source>
        <dbReference type="Proteomes" id="UP000305131"/>
    </source>
</evidence>
<name>A0A6C1KU86_XANAU</name>
<dbReference type="SUPFAM" id="SSF47598">
    <property type="entry name" value="Ribbon-helix-helix"/>
    <property type="match status" value="1"/>
</dbReference>
<dbReference type="GO" id="GO:0003677">
    <property type="term" value="F:DNA binding"/>
    <property type="evidence" value="ECO:0007669"/>
    <property type="project" value="UniProtKB-KW"/>
</dbReference>
<organism evidence="7 8">
    <name type="scientific">Xanthobacter autotrophicus</name>
    <dbReference type="NCBI Taxonomy" id="280"/>
    <lineage>
        <taxon>Bacteria</taxon>
        <taxon>Pseudomonadati</taxon>
        <taxon>Pseudomonadota</taxon>
        <taxon>Alphaproteobacteria</taxon>
        <taxon>Hyphomicrobiales</taxon>
        <taxon>Xanthobacteraceae</taxon>
        <taxon>Xanthobacter</taxon>
    </lineage>
</organism>
<evidence type="ECO:0000256" key="2">
    <source>
        <dbReference type="ARBA" id="ARBA00022649"/>
    </source>
</evidence>
<dbReference type="EMBL" id="VAUP01000028">
    <property type="protein sequence ID" value="TLX42633.1"/>
    <property type="molecule type" value="Genomic_DNA"/>
</dbReference>
<dbReference type="Gene3D" id="1.20.5.780">
    <property type="entry name" value="Single helix bin"/>
    <property type="match status" value="1"/>
</dbReference>
<dbReference type="Proteomes" id="UP000305131">
    <property type="component" value="Unassembled WGS sequence"/>
</dbReference>
<dbReference type="AlphaFoldDB" id="A0A6C1KU86"/>
<proteinExistence type="inferred from homology"/>
<evidence type="ECO:0000256" key="1">
    <source>
        <dbReference type="ARBA" id="ARBA00022491"/>
    </source>
</evidence>
<dbReference type="Pfam" id="PF08681">
    <property type="entry name" value="TacA1"/>
    <property type="match status" value="1"/>
</dbReference>
<keyword evidence="1" id="KW-0678">Repressor</keyword>
<evidence type="ECO:0000313" key="7">
    <source>
        <dbReference type="EMBL" id="TLX42633.1"/>
    </source>
</evidence>